<dbReference type="Gene3D" id="2.30.30.110">
    <property type="match status" value="1"/>
</dbReference>
<gene>
    <name evidence="1" type="ORF">EAT49_06500</name>
</gene>
<name>A0A3N2R621_9RHOB</name>
<comment type="caution">
    <text evidence="1">The sequence shown here is derived from an EMBL/GenBank/DDBJ whole genome shotgun (WGS) entry which is preliminary data.</text>
</comment>
<sequence>MTVVLHPSPGTIVRVDLSQGFRKPEMVKRRPAVVLSPLLPDRPQLCTIVPMSTTPPKKVQAHHLKLTFHPPLPYPYDAPEAWVKGDIVLTVAFHRLRLLFSGWDQGQRVYDVRFLDDATLEKVRDCVRAGLGL</sequence>
<dbReference type="SUPFAM" id="SSF50118">
    <property type="entry name" value="Cell growth inhibitor/plasmid maintenance toxic component"/>
    <property type="match status" value="1"/>
</dbReference>
<accession>A0A3N2R621</accession>
<keyword evidence="2" id="KW-1185">Reference proteome</keyword>
<dbReference type="Pfam" id="PF02452">
    <property type="entry name" value="PemK_toxin"/>
    <property type="match status" value="1"/>
</dbReference>
<proteinExistence type="predicted"/>
<dbReference type="RefSeq" id="WP_123641496.1">
    <property type="nucleotide sequence ID" value="NZ_ML119083.1"/>
</dbReference>
<dbReference type="InterPro" id="IPR003477">
    <property type="entry name" value="PemK-like"/>
</dbReference>
<organism evidence="1 2">
    <name type="scientific">Histidinibacterium lentulum</name>
    <dbReference type="NCBI Taxonomy" id="2480588"/>
    <lineage>
        <taxon>Bacteria</taxon>
        <taxon>Pseudomonadati</taxon>
        <taxon>Pseudomonadota</taxon>
        <taxon>Alphaproteobacteria</taxon>
        <taxon>Rhodobacterales</taxon>
        <taxon>Paracoccaceae</taxon>
        <taxon>Histidinibacterium</taxon>
    </lineage>
</organism>
<dbReference type="AlphaFoldDB" id="A0A3N2R621"/>
<evidence type="ECO:0000313" key="1">
    <source>
        <dbReference type="EMBL" id="ROU02945.1"/>
    </source>
</evidence>
<dbReference type="GO" id="GO:0003677">
    <property type="term" value="F:DNA binding"/>
    <property type="evidence" value="ECO:0007669"/>
    <property type="project" value="InterPro"/>
</dbReference>
<evidence type="ECO:0000313" key="2">
    <source>
        <dbReference type="Proteomes" id="UP000268016"/>
    </source>
</evidence>
<dbReference type="InterPro" id="IPR011067">
    <property type="entry name" value="Plasmid_toxin/cell-grow_inhib"/>
</dbReference>
<dbReference type="OrthoDB" id="7565736at2"/>
<protein>
    <submittedName>
        <fullName evidence="1">Type II toxin-antitoxin system PemK/MazF family toxin</fullName>
    </submittedName>
</protein>
<dbReference type="Proteomes" id="UP000268016">
    <property type="component" value="Unassembled WGS sequence"/>
</dbReference>
<reference evidence="1 2" key="1">
    <citation type="submission" date="2018-10" db="EMBL/GenBank/DDBJ databases">
        <title>Histidinibacterium lentulum gen. nov., sp. nov., a marine bacterium from the culture broth of Picochlorum sp. 122.</title>
        <authorList>
            <person name="Wang G."/>
        </authorList>
    </citation>
    <scope>NUCLEOTIDE SEQUENCE [LARGE SCALE GENOMIC DNA]</scope>
    <source>
        <strain evidence="1 2">B17</strain>
    </source>
</reference>
<dbReference type="EMBL" id="RDRB01000003">
    <property type="protein sequence ID" value="ROU02945.1"/>
    <property type="molecule type" value="Genomic_DNA"/>
</dbReference>